<gene>
    <name evidence="14" type="primary">dnaB</name>
</gene>
<evidence type="ECO:0000256" key="6">
    <source>
        <dbReference type="ARBA" id="ARBA00022840"/>
    </source>
</evidence>
<dbReference type="Pfam" id="PF03796">
    <property type="entry name" value="DnaB_C"/>
    <property type="match status" value="1"/>
</dbReference>
<evidence type="ECO:0000313" key="14">
    <source>
        <dbReference type="EMBL" id="QCI03972.1"/>
    </source>
</evidence>
<evidence type="ECO:0000256" key="9">
    <source>
        <dbReference type="ARBA" id="ARBA00044940"/>
    </source>
</evidence>
<evidence type="ECO:0000256" key="4">
    <source>
        <dbReference type="ARBA" id="ARBA00022801"/>
    </source>
</evidence>
<dbReference type="GO" id="GO:0016539">
    <property type="term" value="P:intein-mediated protein splicing"/>
    <property type="evidence" value="ECO:0007669"/>
    <property type="project" value="InterPro"/>
</dbReference>
<keyword evidence="14" id="KW-0934">Plastid</keyword>
<geneLocation type="plastid" evidence="14"/>
<protein>
    <recommendedName>
        <fullName evidence="10">DNA 5'-3' helicase</fullName>
        <ecNumber evidence="10">5.6.2.3</ecNumber>
    </recommendedName>
    <alternativeName>
        <fullName evidence="11">DNA 5'-3' helicase DnaB</fullName>
    </alternativeName>
</protein>
<dbReference type="PANTHER" id="PTHR30153:SF2">
    <property type="entry name" value="REPLICATIVE DNA HELICASE"/>
    <property type="match status" value="1"/>
</dbReference>
<dbReference type="EMBL" id="MK814608">
    <property type="protein sequence ID" value="QCI03972.1"/>
    <property type="molecule type" value="Genomic_DNA"/>
</dbReference>
<keyword evidence="4" id="KW-0378">Hydrolase</keyword>
<keyword evidence="7" id="KW-0238">DNA-binding</keyword>
<dbReference type="GO" id="GO:0005829">
    <property type="term" value="C:cytosol"/>
    <property type="evidence" value="ECO:0007669"/>
    <property type="project" value="TreeGrafter"/>
</dbReference>
<dbReference type="PROSITE" id="PS50817">
    <property type="entry name" value="INTEIN_N_TER"/>
    <property type="match status" value="1"/>
</dbReference>
<keyword evidence="6" id="KW-0067">ATP-binding</keyword>
<organism evidence="14">
    <name type="scientific">Antithamnionella ternifolia</name>
    <dbReference type="NCBI Taxonomy" id="207919"/>
    <lineage>
        <taxon>Eukaryota</taxon>
        <taxon>Rhodophyta</taxon>
        <taxon>Florideophyceae</taxon>
        <taxon>Rhodymeniophycidae</taxon>
        <taxon>Ceramiales</taxon>
        <taxon>Ceramiaceae</taxon>
        <taxon>Antithamnionella</taxon>
    </lineage>
</organism>
<comment type="similarity">
    <text evidence="1">Belongs to the helicase family. DnaB subfamily.</text>
</comment>
<dbReference type="GO" id="GO:0016787">
    <property type="term" value="F:hydrolase activity"/>
    <property type="evidence" value="ECO:0007669"/>
    <property type="project" value="UniProtKB-KW"/>
</dbReference>
<dbReference type="PANTHER" id="PTHR30153">
    <property type="entry name" value="REPLICATIVE DNA HELICASE DNAB"/>
    <property type="match status" value="1"/>
</dbReference>
<evidence type="ECO:0000256" key="1">
    <source>
        <dbReference type="ARBA" id="ARBA00008428"/>
    </source>
</evidence>
<dbReference type="InterPro" id="IPR007693">
    <property type="entry name" value="DNA_helicase_DnaB-like_N"/>
</dbReference>
<dbReference type="GO" id="GO:0003677">
    <property type="term" value="F:DNA binding"/>
    <property type="evidence" value="ECO:0007669"/>
    <property type="project" value="UniProtKB-KW"/>
</dbReference>
<evidence type="ECO:0000259" key="13">
    <source>
        <dbReference type="PROSITE" id="PS51199"/>
    </source>
</evidence>
<dbReference type="InterPro" id="IPR007694">
    <property type="entry name" value="DNA_helicase_DnaB-like_C"/>
</dbReference>
<name>A0A4D6WL02_9FLOR</name>
<dbReference type="InterPro" id="IPR036185">
    <property type="entry name" value="DNA_heli_DnaB-like_N_sf"/>
</dbReference>
<keyword evidence="2" id="KW-0235">DNA replication</keyword>
<dbReference type="AlphaFoldDB" id="A0A4D6WL02"/>
<evidence type="ECO:0000256" key="2">
    <source>
        <dbReference type="ARBA" id="ARBA00022705"/>
    </source>
</evidence>
<dbReference type="Pfam" id="PF00772">
    <property type="entry name" value="DnaB"/>
    <property type="match status" value="1"/>
</dbReference>
<dbReference type="EC" id="5.6.2.3" evidence="10"/>
<dbReference type="InterPro" id="IPR006141">
    <property type="entry name" value="Intein_N"/>
</dbReference>
<evidence type="ECO:0000256" key="5">
    <source>
        <dbReference type="ARBA" id="ARBA00022806"/>
    </source>
</evidence>
<evidence type="ECO:0000256" key="11">
    <source>
        <dbReference type="ARBA" id="ARBA00045002"/>
    </source>
</evidence>
<keyword evidence="5 14" id="KW-0347">Helicase</keyword>
<reference evidence="14" key="2">
    <citation type="submission" date="2019-04" db="EMBL/GenBank/DDBJ databases">
        <authorList>
            <person name="Pasella M."/>
        </authorList>
    </citation>
    <scope>NUCLEOTIDE SEQUENCE</scope>
    <source>
        <strain evidence="14">PD2956</strain>
    </source>
</reference>
<dbReference type="GO" id="GO:0005524">
    <property type="term" value="F:ATP binding"/>
    <property type="evidence" value="ECO:0007669"/>
    <property type="project" value="UniProtKB-KW"/>
</dbReference>
<comment type="function">
    <text evidence="9">The intein is an endonuclease.</text>
</comment>
<proteinExistence type="inferred from homology"/>
<evidence type="ECO:0000256" key="10">
    <source>
        <dbReference type="ARBA" id="ARBA00044969"/>
    </source>
</evidence>
<comment type="catalytic activity">
    <reaction evidence="12">
        <text>ATP + H2O = ADP + phosphate + H(+)</text>
        <dbReference type="Rhea" id="RHEA:13065"/>
        <dbReference type="ChEBI" id="CHEBI:15377"/>
        <dbReference type="ChEBI" id="CHEBI:15378"/>
        <dbReference type="ChEBI" id="CHEBI:30616"/>
        <dbReference type="ChEBI" id="CHEBI:43474"/>
        <dbReference type="ChEBI" id="CHEBI:456216"/>
        <dbReference type="EC" id="5.6.2.3"/>
    </reaction>
</comment>
<accession>A0A4D6WL02</accession>
<evidence type="ECO:0000256" key="12">
    <source>
        <dbReference type="ARBA" id="ARBA00048954"/>
    </source>
</evidence>
<evidence type="ECO:0000256" key="7">
    <source>
        <dbReference type="ARBA" id="ARBA00023125"/>
    </source>
</evidence>
<reference evidence="14" key="1">
    <citation type="journal article" date="2019" name="Mol. Phylogenet. Evol.">
        <title>Morphological evolution and classification of the red algal order Ceramiales inferred using plastid phylogenomics.</title>
        <authorList>
            <person name="Diaz-Tapia P."/>
            <person name="Pasella M.M."/>
            <person name="Verbruggen H."/>
            <person name="Maggs C.A."/>
        </authorList>
    </citation>
    <scope>NUCLEOTIDE SEQUENCE</scope>
    <source>
        <strain evidence="14">PD2956</strain>
    </source>
</reference>
<dbReference type="SUPFAM" id="SSF51294">
    <property type="entry name" value="Hedgehog/intein (Hint) domain"/>
    <property type="match status" value="1"/>
</dbReference>
<dbReference type="SUPFAM" id="SSF48024">
    <property type="entry name" value="N-terminal domain of DnaB helicase"/>
    <property type="match status" value="1"/>
</dbReference>
<dbReference type="PROSITE" id="PS51199">
    <property type="entry name" value="SF4_HELICASE"/>
    <property type="match status" value="2"/>
</dbReference>
<evidence type="ECO:0000256" key="3">
    <source>
        <dbReference type="ARBA" id="ARBA00022741"/>
    </source>
</evidence>
<keyword evidence="8" id="KW-0413">Isomerase</keyword>
<dbReference type="InterPro" id="IPR016136">
    <property type="entry name" value="DNA_helicase_N/primase_C"/>
</dbReference>
<dbReference type="GO" id="GO:0006260">
    <property type="term" value="P:DNA replication"/>
    <property type="evidence" value="ECO:0007669"/>
    <property type="project" value="UniProtKB-KW"/>
</dbReference>
<feature type="domain" description="SF4 helicase" evidence="13">
    <location>
        <begin position="536"/>
        <end position="593"/>
    </location>
</feature>
<evidence type="ECO:0000256" key="8">
    <source>
        <dbReference type="ARBA" id="ARBA00023235"/>
    </source>
</evidence>
<sequence>MLPIPPQNYLAEEILLGCILINPYIFPDIISTIKVESFFLECNQLIYINFIVVYKLNKLHPIEVLYHLSETKSLYKIGGIKKIIELMKQSQVFISSNNLKIYVNELVHLINNNYIKRLIIQYGYNIIKLGYIQKFASHLLYNKASQYLNITVEKIPKENFENLHTLIGNFILNLKSCKKPLINDNTTSISTIKSGFQNLDNLTNGLPNGELIIIAARPSTGKTSLAINITYNILKNSEYGICIFSLEMSSQQILNKLIAMYSKILPSSLANHIINKREWQEIQKTCKKLLKSPLHIHDKPNISIDNIEYLSKLWIQENKIIKLIIIDYLQLINTENMYNVGRVQELSHITRKLKLLAQYLNIPIITLSQLNRSIELRVNKKPILSDLRESGCLSTDVKINIIKNNNRLININSLTQVSKQQYNERIYLSINNYNYNHKVSNIYYKLKHIFCNTLYKNTKLKLTDNHKCLINNTWKQNNNILDNNTFTINYIHTKDKQYLEYKYVNKIKYKAYSYTYDITINNCFNLFCNHAILHNSIEQDADIIMMLYEKNQENKDIYINNTKIIDIILSKNRNGPTGSCSLIFSLDTNFFNG</sequence>
<dbReference type="InterPro" id="IPR036844">
    <property type="entry name" value="Hint_dom_sf"/>
</dbReference>
<dbReference type="SUPFAM" id="SSF52540">
    <property type="entry name" value="P-loop containing nucleoside triphosphate hydrolases"/>
    <property type="match status" value="1"/>
</dbReference>
<dbReference type="Gene3D" id="1.10.860.10">
    <property type="entry name" value="DNAb Helicase, Chain A"/>
    <property type="match status" value="1"/>
</dbReference>
<dbReference type="GO" id="GO:0043139">
    <property type="term" value="F:5'-3' DNA helicase activity"/>
    <property type="evidence" value="ECO:0007669"/>
    <property type="project" value="UniProtKB-EC"/>
</dbReference>
<dbReference type="Gene3D" id="3.40.50.300">
    <property type="entry name" value="P-loop containing nucleotide triphosphate hydrolases"/>
    <property type="match status" value="2"/>
</dbReference>
<keyword evidence="3" id="KW-0547">Nucleotide-binding</keyword>
<feature type="domain" description="SF4 helicase" evidence="13">
    <location>
        <begin position="185"/>
        <end position="391"/>
    </location>
</feature>
<dbReference type="InterPro" id="IPR027417">
    <property type="entry name" value="P-loop_NTPase"/>
</dbReference>